<proteinExistence type="predicted"/>
<sequence length="115" mass="12517">MTTNPTTPDLTLAALNDLDGAAAPGPFTFGIGSKVITFPDPMDMPAEETERFLTDMQSLSWPMEVFKRWLSAEDYQLLVDQGLTGRQSVLLLRQANRHYEAGLGDLGKGAPSSTD</sequence>
<dbReference type="EMBL" id="ACFH01000096">
    <property type="protein sequence ID" value="EEH65885.1"/>
    <property type="molecule type" value="Genomic_DNA"/>
</dbReference>
<dbReference type="RefSeq" id="WP_006548215.1">
    <property type="nucleotide sequence ID" value="NZ_DS999574.1"/>
</dbReference>
<reference evidence="1 2" key="1">
    <citation type="submission" date="2009-01" db="EMBL/GenBank/DDBJ databases">
        <authorList>
            <person name="Qin X."/>
            <person name="Bachman B."/>
            <person name="Battles P."/>
            <person name="Bell A."/>
            <person name="Bess C."/>
            <person name="Bickham C."/>
            <person name="Chaboub L."/>
            <person name="Chen D."/>
            <person name="Coyle M."/>
            <person name="Deiros D.R."/>
            <person name="Dinh H."/>
            <person name="Forbes L."/>
            <person name="Fowler G."/>
            <person name="Francisco L."/>
            <person name="Fu Q."/>
            <person name="Gubbala S."/>
            <person name="Hale W."/>
            <person name="Han Y."/>
            <person name="Hemphill L."/>
            <person name="Highlander S.K."/>
            <person name="Hirani K."/>
            <person name="Hogues M."/>
            <person name="Jackson L."/>
            <person name="Jakkamsetti A."/>
            <person name="Javaid M."/>
            <person name="Jiang H."/>
            <person name="Korchina V."/>
            <person name="Kovar C."/>
            <person name="Lara F."/>
            <person name="Lee S."/>
            <person name="Mata R."/>
            <person name="Mathew T."/>
            <person name="Moen C."/>
            <person name="Morales K."/>
            <person name="Munidasa M."/>
            <person name="Nazareth L."/>
            <person name="Ngo R."/>
            <person name="Nguyen L."/>
            <person name="Okwuonu G."/>
            <person name="Ongeri F."/>
            <person name="Patil S."/>
            <person name="Petrosino J."/>
            <person name="Pham C."/>
            <person name="Pham P."/>
            <person name="Pu L.-L."/>
            <person name="Puazo M."/>
            <person name="Raj R."/>
            <person name="Reid J."/>
            <person name="Rouhana J."/>
            <person name="Saada N."/>
            <person name="Shang Y."/>
            <person name="Simmons D."/>
            <person name="Thornton R."/>
            <person name="Warren J."/>
            <person name="Weissenberger G."/>
            <person name="Zhang J."/>
            <person name="Zhang L."/>
            <person name="Zhou C."/>
            <person name="Zhu D."/>
            <person name="Muzny D."/>
            <person name="Worley K."/>
            <person name="Gibbs R."/>
        </authorList>
    </citation>
    <scope>NUCLEOTIDE SEQUENCE [LARGE SCALE GENOMIC DNA]</scope>
    <source>
        <strain evidence="1 2">DSM 15434</strain>
    </source>
</reference>
<organism evidence="1 2">
    <name type="scientific">Actinomyces urogenitalis DSM 15434</name>
    <dbReference type="NCBI Taxonomy" id="525246"/>
    <lineage>
        <taxon>Bacteria</taxon>
        <taxon>Bacillati</taxon>
        <taxon>Actinomycetota</taxon>
        <taxon>Actinomycetes</taxon>
        <taxon>Actinomycetales</taxon>
        <taxon>Actinomycetaceae</taxon>
        <taxon>Actinomyces</taxon>
    </lineage>
</organism>
<evidence type="ECO:0000313" key="1">
    <source>
        <dbReference type="EMBL" id="EEH65885.1"/>
    </source>
</evidence>
<dbReference type="HOGENOM" id="CLU_2152906_0_0_11"/>
<dbReference type="Proteomes" id="UP000004778">
    <property type="component" value="Unassembled WGS sequence"/>
</dbReference>
<evidence type="ECO:0000313" key="2">
    <source>
        <dbReference type="Proteomes" id="UP000004778"/>
    </source>
</evidence>
<protein>
    <submittedName>
        <fullName evidence="1">Uncharacterized protein</fullName>
    </submittedName>
</protein>
<keyword evidence="2" id="KW-1185">Reference proteome</keyword>
<dbReference type="AlphaFoldDB" id="C0W5V7"/>
<accession>C0W5V7</accession>
<name>C0W5V7_9ACTO</name>
<comment type="caution">
    <text evidence="1">The sequence shown here is derived from an EMBL/GenBank/DDBJ whole genome shotgun (WGS) entry which is preliminary data.</text>
</comment>
<gene>
    <name evidence="1" type="ORF">HMPREF0058_1251</name>
</gene>
<dbReference type="OrthoDB" id="3260758at2"/>